<dbReference type="EMBL" id="JASPKY010000038">
    <property type="protein sequence ID" value="KAK9746644.1"/>
    <property type="molecule type" value="Genomic_DNA"/>
</dbReference>
<comment type="caution">
    <text evidence="1">The sequence shown here is derived from an EMBL/GenBank/DDBJ whole genome shotgun (WGS) entry which is preliminary data.</text>
</comment>
<accession>A0AAW1MLV1</accession>
<dbReference type="Proteomes" id="UP001458880">
    <property type="component" value="Unassembled WGS sequence"/>
</dbReference>
<protein>
    <submittedName>
        <fullName evidence="1">Uncharacterized protein</fullName>
    </submittedName>
</protein>
<name>A0AAW1MLV1_POPJA</name>
<dbReference type="AlphaFoldDB" id="A0AAW1MLV1"/>
<reference evidence="1 2" key="1">
    <citation type="journal article" date="2024" name="BMC Genomics">
        <title>De novo assembly and annotation of Popillia japonica's genome with initial clues to its potential as an invasive pest.</title>
        <authorList>
            <person name="Cucini C."/>
            <person name="Boschi S."/>
            <person name="Funari R."/>
            <person name="Cardaioli E."/>
            <person name="Iannotti N."/>
            <person name="Marturano G."/>
            <person name="Paoli F."/>
            <person name="Bruttini M."/>
            <person name="Carapelli A."/>
            <person name="Frati F."/>
            <person name="Nardi F."/>
        </authorList>
    </citation>
    <scope>NUCLEOTIDE SEQUENCE [LARGE SCALE GENOMIC DNA]</scope>
    <source>
        <strain evidence="1">DMR45628</strain>
    </source>
</reference>
<evidence type="ECO:0000313" key="2">
    <source>
        <dbReference type="Proteomes" id="UP001458880"/>
    </source>
</evidence>
<evidence type="ECO:0000313" key="1">
    <source>
        <dbReference type="EMBL" id="KAK9746644.1"/>
    </source>
</evidence>
<organism evidence="1 2">
    <name type="scientific">Popillia japonica</name>
    <name type="common">Japanese beetle</name>
    <dbReference type="NCBI Taxonomy" id="7064"/>
    <lineage>
        <taxon>Eukaryota</taxon>
        <taxon>Metazoa</taxon>
        <taxon>Ecdysozoa</taxon>
        <taxon>Arthropoda</taxon>
        <taxon>Hexapoda</taxon>
        <taxon>Insecta</taxon>
        <taxon>Pterygota</taxon>
        <taxon>Neoptera</taxon>
        <taxon>Endopterygota</taxon>
        <taxon>Coleoptera</taxon>
        <taxon>Polyphaga</taxon>
        <taxon>Scarabaeiformia</taxon>
        <taxon>Scarabaeidae</taxon>
        <taxon>Rutelinae</taxon>
        <taxon>Popillia</taxon>
    </lineage>
</organism>
<keyword evidence="2" id="KW-1185">Reference proteome</keyword>
<gene>
    <name evidence="1" type="ORF">QE152_g5910</name>
</gene>
<sequence>MRPLNPGSLFTIHSTIVSRTYAEVLHSITIFSVNCSDSSRYCEEGISRKNCYSASISFCCNLTPVYTTKHKSVKKIFRFV</sequence>
<proteinExistence type="predicted"/>